<dbReference type="RefSeq" id="WP_133556519.1">
    <property type="nucleotide sequence ID" value="NZ_SNYF01000007.1"/>
</dbReference>
<dbReference type="EMBL" id="SNYF01000007">
    <property type="protein sequence ID" value="TDQ16519.1"/>
    <property type="molecule type" value="Genomic_DNA"/>
</dbReference>
<reference evidence="1 2" key="1">
    <citation type="submission" date="2019-03" db="EMBL/GenBank/DDBJ databases">
        <title>Genomic Encyclopedia of Type Strains, Phase III (KMG-III): the genomes of soil and plant-associated and newly described type strains.</title>
        <authorList>
            <person name="Whitman W."/>
        </authorList>
    </citation>
    <scope>NUCLEOTIDE SEQUENCE [LARGE SCALE GENOMIC DNA]</scope>
    <source>
        <strain evidence="1 2">CECT 8446</strain>
    </source>
</reference>
<proteinExistence type="predicted"/>
<evidence type="ECO:0000313" key="1">
    <source>
        <dbReference type="EMBL" id="TDQ16519.1"/>
    </source>
</evidence>
<keyword evidence="2" id="KW-1185">Reference proteome</keyword>
<dbReference type="OrthoDB" id="662693at2"/>
<comment type="caution">
    <text evidence="1">The sequence shown here is derived from an EMBL/GenBank/DDBJ whole genome shotgun (WGS) entry which is preliminary data.</text>
</comment>
<organism evidence="1 2">
    <name type="scientific">Algoriphagus boseongensis</name>
    <dbReference type="NCBI Taxonomy" id="1442587"/>
    <lineage>
        <taxon>Bacteria</taxon>
        <taxon>Pseudomonadati</taxon>
        <taxon>Bacteroidota</taxon>
        <taxon>Cytophagia</taxon>
        <taxon>Cytophagales</taxon>
        <taxon>Cyclobacteriaceae</taxon>
        <taxon>Algoriphagus</taxon>
    </lineage>
</organism>
<dbReference type="AlphaFoldDB" id="A0A4R6T5F1"/>
<sequence length="350" mass="40375">MNLKPFRLLFWIVAVFSIQSGFAQEEKRERLFDSEEPLAMKMSFSIKDLKANTNDSVFMTQEIEVMGVGGDWETLPFEMRTRGNFRLDRCFYPPMRIRMSKDDAKGTLFQGNRKLKLVLPCAKTKGSDSYVGKEFIAYKMYDEVSEYTFQTRLVKVTFVNTDDKKAEPTELLGFLIEDDEDAAERFEGEVMDGKKIAPQIMADTATVIHDFFQMMIGNTDWSGLYQHNQKVMKLDAQTVVPFAYDFDMTGLVNPPYAQVNSNISITKVTERLYRGFCRDQSVFDYARGIFLEKESDIMGVIDTYSAYYTEADAKAMRSFVSEFFTILKSDKMYQDKIVQSCRKPDGTYGF</sequence>
<protein>
    <submittedName>
        <fullName evidence="1">Uncharacterized protein</fullName>
    </submittedName>
</protein>
<accession>A0A4R6T5F1</accession>
<gene>
    <name evidence="1" type="ORF">DFQ04_2637</name>
</gene>
<dbReference type="Proteomes" id="UP000294535">
    <property type="component" value="Unassembled WGS sequence"/>
</dbReference>
<evidence type="ECO:0000313" key="2">
    <source>
        <dbReference type="Proteomes" id="UP000294535"/>
    </source>
</evidence>
<name>A0A4R6T5F1_9BACT</name>